<evidence type="ECO:0000313" key="3">
    <source>
        <dbReference type="Proteomes" id="UP001387215"/>
    </source>
</evidence>
<accession>A0ABU8CWJ8</accession>
<proteinExistence type="predicted"/>
<sequence length="281" mass="32079">MKLNPFAKKQKNANPTRYDELCAQFVESEARFNASKASLDKAEADYTEKYKEFHTLQAKSQSTFWSVQEQTLHREMNRAQHHHEECARAHRAIEQEFHTLRSRVEAPNRLSQSKAKFAQLEKHDSDLRNELAKAKTRQNQLQTRADHLAQEVENDQRQAAQALIDSDDDAPEIALPKGQAELVVVRAALEQIDKRIEELQAQLKEMPKRIRDAQHSIHCDQATHAETELEAAIPGFIGHIARYKVARYRAGWTSSTRSHEVDIPTAALEAASARLDAEMRA</sequence>
<feature type="coiled-coil region" evidence="1">
    <location>
        <begin position="182"/>
        <end position="216"/>
    </location>
</feature>
<protein>
    <submittedName>
        <fullName evidence="2">Uncharacterized protein</fullName>
    </submittedName>
</protein>
<keyword evidence="1" id="KW-0175">Coiled coil</keyword>
<evidence type="ECO:0000256" key="1">
    <source>
        <dbReference type="SAM" id="Coils"/>
    </source>
</evidence>
<feature type="coiled-coil region" evidence="1">
    <location>
        <begin position="117"/>
        <end position="158"/>
    </location>
</feature>
<comment type="caution">
    <text evidence="2">The sequence shown here is derived from an EMBL/GenBank/DDBJ whole genome shotgun (WGS) entry which is preliminary data.</text>
</comment>
<keyword evidence="3" id="KW-1185">Reference proteome</keyword>
<gene>
    <name evidence="2" type="ORF">V2J18_00400</name>
</gene>
<name>A0ABU8CWJ8_9GAMM</name>
<dbReference type="RefSeq" id="WP_336130552.1">
    <property type="nucleotide sequence ID" value="NZ_JBANDL010000002.1"/>
</dbReference>
<evidence type="ECO:0000313" key="2">
    <source>
        <dbReference type="EMBL" id="MEI2453129.1"/>
    </source>
</evidence>
<organism evidence="2 3">
    <name type="scientific">Lysobacter firmicutimachus</name>
    <dbReference type="NCBI Taxonomy" id="1792846"/>
    <lineage>
        <taxon>Bacteria</taxon>
        <taxon>Pseudomonadati</taxon>
        <taxon>Pseudomonadota</taxon>
        <taxon>Gammaproteobacteria</taxon>
        <taxon>Lysobacterales</taxon>
        <taxon>Lysobacteraceae</taxon>
        <taxon>Lysobacter</taxon>
    </lineage>
</organism>
<dbReference type="Proteomes" id="UP001387215">
    <property type="component" value="Unassembled WGS sequence"/>
</dbReference>
<reference evidence="2 3" key="1">
    <citation type="submission" date="2024-02" db="EMBL/GenBank/DDBJ databases">
        <title>Lysobacter Genome Sequencing and Mining.</title>
        <authorList>
            <person name="Bierman J."/>
            <person name="Walker M.C."/>
        </authorList>
    </citation>
    <scope>NUCLEOTIDE SEQUENCE [LARGE SCALE GENOMIC DNA]</scope>
    <source>
        <strain evidence="2 3">PB6250</strain>
    </source>
</reference>
<dbReference type="EMBL" id="JBANDL010000002">
    <property type="protein sequence ID" value="MEI2453129.1"/>
    <property type="molecule type" value="Genomic_DNA"/>
</dbReference>